<keyword evidence="5" id="KW-1185">Reference proteome</keyword>
<dbReference type="Gene3D" id="2.40.50.100">
    <property type="match status" value="1"/>
</dbReference>
<keyword evidence="1" id="KW-0175">Coiled coil</keyword>
<proteinExistence type="predicted"/>
<dbReference type="InterPro" id="IPR058625">
    <property type="entry name" value="MdtA-like_BSH"/>
</dbReference>
<feature type="domain" description="p-hydroxybenzoic acid efflux pump subunit AaeA-like beta-barrel" evidence="3">
    <location>
        <begin position="231"/>
        <end position="326"/>
    </location>
</feature>
<dbReference type="Pfam" id="PF25963">
    <property type="entry name" value="Beta-barrel_AAEA"/>
    <property type="match status" value="1"/>
</dbReference>
<feature type="domain" description="Multidrug resistance protein MdtA-like barrel-sandwich hybrid" evidence="2">
    <location>
        <begin position="44"/>
        <end position="225"/>
    </location>
</feature>
<comment type="caution">
    <text evidence="4">The sequence shown here is derived from an EMBL/GenBank/DDBJ whole genome shotgun (WGS) entry which is preliminary data.</text>
</comment>
<dbReference type="Proteomes" id="UP000661507">
    <property type="component" value="Unassembled WGS sequence"/>
</dbReference>
<dbReference type="SUPFAM" id="SSF111369">
    <property type="entry name" value="HlyD-like secretion proteins"/>
    <property type="match status" value="2"/>
</dbReference>
<accession>A0A917L040</accession>
<dbReference type="PANTHER" id="PTHR30386:SF18">
    <property type="entry name" value="INNER MEMBRANE PROTEIN YIAV-RELATED"/>
    <property type="match status" value="1"/>
</dbReference>
<organism evidence="4 5">
    <name type="scientific">Neoroseomonas lacus</name>
    <dbReference type="NCBI Taxonomy" id="287609"/>
    <lineage>
        <taxon>Bacteria</taxon>
        <taxon>Pseudomonadati</taxon>
        <taxon>Pseudomonadota</taxon>
        <taxon>Alphaproteobacteria</taxon>
        <taxon>Acetobacterales</taxon>
        <taxon>Acetobacteraceae</taxon>
        <taxon>Neoroseomonas</taxon>
    </lineage>
</organism>
<evidence type="ECO:0000313" key="5">
    <source>
        <dbReference type="Proteomes" id="UP000661507"/>
    </source>
</evidence>
<dbReference type="RefSeq" id="WP_188972364.1">
    <property type="nucleotide sequence ID" value="NZ_BMKW01000016.1"/>
</dbReference>
<dbReference type="Gene3D" id="1.10.287.470">
    <property type="entry name" value="Helix hairpin bin"/>
    <property type="match status" value="1"/>
</dbReference>
<evidence type="ECO:0000313" key="4">
    <source>
        <dbReference type="EMBL" id="GGJ38043.1"/>
    </source>
</evidence>
<sequence length="328" mass="35003">MLAWIENHVVRVVLGGALLLWLAYEATGLVAAYSGDVRVTAALVAVAPEVGGPIAVLPVRPDQTVEANQPLLSIEPRPFALAVASVTAARDVAERQRGLAEDAVAEASAAIDQARARLTDAQAVLARDQTLGRSGIMPQERVQDAVRDAAVAQAEIRRAEAALSVAHRLVEVRQAEAAAATAALDRAAYDLARTRVFAPLAGRVAPFDARPGDMAAPGQAVLTLVTDADWRLVANVAERHLRRLRPGQTVWVLLGSDPWRLHRGRVRSIAPAVLSAPASASEAVVPVVPPETDWIRLPQHFPVEITLPDLPPGVRLFHGATARVLVWF</sequence>
<dbReference type="InterPro" id="IPR050739">
    <property type="entry name" value="MFP"/>
</dbReference>
<evidence type="ECO:0000259" key="3">
    <source>
        <dbReference type="Pfam" id="PF25963"/>
    </source>
</evidence>
<gene>
    <name evidence="4" type="ORF">GCM10011320_52060</name>
</gene>
<feature type="coiled-coil region" evidence="1">
    <location>
        <begin position="104"/>
        <end position="162"/>
    </location>
</feature>
<evidence type="ECO:0000256" key="1">
    <source>
        <dbReference type="SAM" id="Coils"/>
    </source>
</evidence>
<reference evidence="4" key="1">
    <citation type="journal article" date="2014" name="Int. J. Syst. Evol. Microbiol.">
        <title>Complete genome sequence of Corynebacterium casei LMG S-19264T (=DSM 44701T), isolated from a smear-ripened cheese.</title>
        <authorList>
            <consortium name="US DOE Joint Genome Institute (JGI-PGF)"/>
            <person name="Walter F."/>
            <person name="Albersmeier A."/>
            <person name="Kalinowski J."/>
            <person name="Ruckert C."/>
        </authorList>
    </citation>
    <scope>NUCLEOTIDE SEQUENCE</scope>
    <source>
        <strain evidence="4">CGMCC 1.3617</strain>
    </source>
</reference>
<evidence type="ECO:0000259" key="2">
    <source>
        <dbReference type="Pfam" id="PF25917"/>
    </source>
</evidence>
<dbReference type="PANTHER" id="PTHR30386">
    <property type="entry name" value="MEMBRANE FUSION SUBUNIT OF EMRAB-TOLC MULTIDRUG EFFLUX PUMP"/>
    <property type="match status" value="1"/>
</dbReference>
<dbReference type="Pfam" id="PF25917">
    <property type="entry name" value="BSH_RND"/>
    <property type="match status" value="1"/>
</dbReference>
<protein>
    <submittedName>
        <fullName evidence="4">Multidrug resistance protein A</fullName>
    </submittedName>
</protein>
<dbReference type="Gene3D" id="2.40.30.170">
    <property type="match status" value="1"/>
</dbReference>
<dbReference type="AlphaFoldDB" id="A0A917L040"/>
<dbReference type="InterPro" id="IPR058634">
    <property type="entry name" value="AaeA-lik-b-barrel"/>
</dbReference>
<dbReference type="EMBL" id="BMKW01000016">
    <property type="protein sequence ID" value="GGJ38043.1"/>
    <property type="molecule type" value="Genomic_DNA"/>
</dbReference>
<name>A0A917L040_9PROT</name>
<reference evidence="4" key="2">
    <citation type="submission" date="2020-09" db="EMBL/GenBank/DDBJ databases">
        <authorList>
            <person name="Sun Q."/>
            <person name="Zhou Y."/>
        </authorList>
    </citation>
    <scope>NUCLEOTIDE SEQUENCE</scope>
    <source>
        <strain evidence="4">CGMCC 1.3617</strain>
    </source>
</reference>